<gene>
    <name evidence="2" type="ORF">OKA104_LOCUS15996</name>
</gene>
<dbReference type="AlphaFoldDB" id="A0A818YW97"/>
<comment type="caution">
    <text evidence="2">The sequence shown here is derived from an EMBL/GenBank/DDBJ whole genome shotgun (WGS) entry which is preliminary data.</text>
</comment>
<accession>A0A818YW97</accession>
<sequence>MSCSKCNDSYIGKTNRQALRRHHEHGAPQKPKPTPSPKLTTQTPIDP</sequence>
<dbReference type="EMBL" id="CAJOAY010000898">
    <property type="protein sequence ID" value="CAF3756538.1"/>
    <property type="molecule type" value="Genomic_DNA"/>
</dbReference>
<feature type="compositionally biased region" description="Polar residues" evidence="1">
    <location>
        <begin position="1"/>
        <end position="17"/>
    </location>
</feature>
<proteinExistence type="predicted"/>
<name>A0A818YW97_9BILA</name>
<evidence type="ECO:0000313" key="2">
    <source>
        <dbReference type="EMBL" id="CAF3756538.1"/>
    </source>
</evidence>
<evidence type="ECO:0000313" key="3">
    <source>
        <dbReference type="Proteomes" id="UP000663881"/>
    </source>
</evidence>
<feature type="region of interest" description="Disordered" evidence="1">
    <location>
        <begin position="1"/>
        <end position="47"/>
    </location>
</feature>
<feature type="non-terminal residue" evidence="2">
    <location>
        <position position="47"/>
    </location>
</feature>
<reference evidence="2" key="1">
    <citation type="submission" date="2021-02" db="EMBL/GenBank/DDBJ databases">
        <authorList>
            <person name="Nowell W R."/>
        </authorList>
    </citation>
    <scope>NUCLEOTIDE SEQUENCE</scope>
</reference>
<organism evidence="2 3">
    <name type="scientific">Adineta steineri</name>
    <dbReference type="NCBI Taxonomy" id="433720"/>
    <lineage>
        <taxon>Eukaryota</taxon>
        <taxon>Metazoa</taxon>
        <taxon>Spiralia</taxon>
        <taxon>Gnathifera</taxon>
        <taxon>Rotifera</taxon>
        <taxon>Eurotatoria</taxon>
        <taxon>Bdelloidea</taxon>
        <taxon>Adinetida</taxon>
        <taxon>Adinetidae</taxon>
        <taxon>Adineta</taxon>
    </lineage>
</organism>
<dbReference type="Proteomes" id="UP000663881">
    <property type="component" value="Unassembled WGS sequence"/>
</dbReference>
<protein>
    <submittedName>
        <fullName evidence="2">Uncharacterized protein</fullName>
    </submittedName>
</protein>
<evidence type="ECO:0000256" key="1">
    <source>
        <dbReference type="SAM" id="MobiDB-lite"/>
    </source>
</evidence>
<feature type="compositionally biased region" description="Low complexity" evidence="1">
    <location>
        <begin position="37"/>
        <end position="47"/>
    </location>
</feature>